<dbReference type="PANTHER" id="PTHR35802:SF1">
    <property type="entry name" value="PROTEASE SYNTHASE AND SPORULATION PROTEIN PAI 2"/>
    <property type="match status" value="1"/>
</dbReference>
<evidence type="ECO:0000313" key="2">
    <source>
        <dbReference type="Proteomes" id="UP000261082"/>
    </source>
</evidence>
<dbReference type="OrthoDB" id="9794948at2"/>
<comment type="caution">
    <text evidence="1">The sequence shown here is derived from an EMBL/GenBank/DDBJ whole genome shotgun (WGS) entry which is preliminary data.</text>
</comment>
<organism evidence="1 2">
    <name type="scientific">Marixanthomonas ophiurae</name>
    <dbReference type="NCBI Taxonomy" id="387659"/>
    <lineage>
        <taxon>Bacteria</taxon>
        <taxon>Pseudomonadati</taxon>
        <taxon>Bacteroidota</taxon>
        <taxon>Flavobacteriia</taxon>
        <taxon>Flavobacteriales</taxon>
        <taxon>Flavobacteriaceae</taxon>
        <taxon>Marixanthomonas</taxon>
    </lineage>
</organism>
<name>A0A3E1Q987_9FLAO</name>
<protein>
    <submittedName>
        <fullName evidence="1">FMN-binding negative transcriptional regulator</fullName>
    </submittedName>
</protein>
<reference evidence="1 2" key="1">
    <citation type="journal article" date="2007" name="Int. J. Syst. Evol. Microbiol.">
        <title>Marixanthomonas ophiurae gen. nov., sp. nov., a marine bacterium of the family Flavobacteriaceae isolated from a deep-sea brittle star.</title>
        <authorList>
            <person name="Romanenko L.A."/>
            <person name="Uchino M."/>
            <person name="Frolova G.M."/>
            <person name="Mikhailov V.V."/>
        </authorList>
    </citation>
    <scope>NUCLEOTIDE SEQUENCE [LARGE SCALE GENOMIC DNA]</scope>
    <source>
        <strain evidence="1 2">KMM 3046</strain>
    </source>
</reference>
<dbReference type="InterPro" id="IPR007396">
    <property type="entry name" value="TR_PAI2-type"/>
</dbReference>
<dbReference type="Proteomes" id="UP000261082">
    <property type="component" value="Unassembled WGS sequence"/>
</dbReference>
<dbReference type="PIRSF" id="PIRSF010372">
    <property type="entry name" value="PaiB"/>
    <property type="match status" value="1"/>
</dbReference>
<dbReference type="Pfam" id="PF04299">
    <property type="entry name" value="FMN_bind_2"/>
    <property type="match status" value="1"/>
</dbReference>
<sequence length="200" mass="22882">MYPPPHHQVDDIDKMIAVIKQYPLGMLVSVKDNKPFLTHIPFIYNAKTGRLVAHIDKNNPQLETLQNGTSVTVVFKGPDCYISPSIYDSEDQLPTWNYIITHVTGNIRLIKNPEAAKQSMIAMTKFLEKSEHKFVLHKDNPKMERFVNYIQAFEIEITNWEGKFKLSQDKSEVDQANAKDTLIKKSGASISGFIKIIYDK</sequence>
<dbReference type="AlphaFoldDB" id="A0A3E1Q987"/>
<gene>
    <name evidence="1" type="ORF">DZ858_00995</name>
</gene>
<dbReference type="SUPFAM" id="SSF50475">
    <property type="entry name" value="FMN-binding split barrel"/>
    <property type="match status" value="1"/>
</dbReference>
<proteinExistence type="predicted"/>
<dbReference type="Gene3D" id="2.30.110.10">
    <property type="entry name" value="Electron Transport, Fmn-binding Protein, Chain A"/>
    <property type="match status" value="1"/>
</dbReference>
<dbReference type="PANTHER" id="PTHR35802">
    <property type="entry name" value="PROTEASE SYNTHASE AND SPORULATION PROTEIN PAI 2"/>
    <property type="match status" value="1"/>
</dbReference>
<accession>A0A3E1Q987</accession>
<dbReference type="RefSeq" id="WP_117157712.1">
    <property type="nucleotide sequence ID" value="NZ_QVID01000001.1"/>
</dbReference>
<evidence type="ECO:0000313" key="1">
    <source>
        <dbReference type="EMBL" id="RFN58688.1"/>
    </source>
</evidence>
<dbReference type="InterPro" id="IPR012349">
    <property type="entry name" value="Split_barrel_FMN-bd"/>
</dbReference>
<keyword evidence="2" id="KW-1185">Reference proteome</keyword>
<dbReference type="EMBL" id="QVID01000001">
    <property type="protein sequence ID" value="RFN58688.1"/>
    <property type="molecule type" value="Genomic_DNA"/>
</dbReference>